<dbReference type="FunFam" id="3.30.70.330:FF:000001">
    <property type="entry name" value="50S ribosomal protein L23"/>
    <property type="match status" value="1"/>
</dbReference>
<sequence length="98" mass="11077">MNQERIYHVLRGPHVTEKTVMQSEEGNKTVFKVAIDATKKEIKTAVQTLFEVQVTDVRTVKVKGKTKNFGKRSGKRSDWKKAYVTLAEGQSIGVEQNP</sequence>
<evidence type="ECO:0000256" key="1">
    <source>
        <dbReference type="ARBA" id="ARBA00006700"/>
    </source>
</evidence>
<organism evidence="7">
    <name type="scientific">uncultured Thiotrichaceae bacterium</name>
    <dbReference type="NCBI Taxonomy" id="298394"/>
    <lineage>
        <taxon>Bacteria</taxon>
        <taxon>Pseudomonadati</taxon>
        <taxon>Pseudomonadota</taxon>
        <taxon>Gammaproteobacteria</taxon>
        <taxon>Thiotrichales</taxon>
        <taxon>Thiotrichaceae</taxon>
        <taxon>environmental samples</taxon>
    </lineage>
</organism>
<dbReference type="HAMAP" id="MF_01369_B">
    <property type="entry name" value="Ribosomal_uL23_B"/>
    <property type="match status" value="1"/>
</dbReference>
<proteinExistence type="inferred from homology"/>
<comment type="subunit">
    <text evidence="6">Part of the 50S ribosomal subunit. Contacts protein L29, and trigger factor when it is bound to the ribosome.</text>
</comment>
<comment type="function">
    <text evidence="6">One of the early assembly proteins it binds 23S rRNA. One of the proteins that surrounds the polypeptide exit tunnel on the outside of the ribosome. Forms the main docking site for trigger factor binding to the ribosome.</text>
</comment>
<evidence type="ECO:0000256" key="2">
    <source>
        <dbReference type="ARBA" id="ARBA00022730"/>
    </source>
</evidence>
<dbReference type="Gene3D" id="3.30.70.330">
    <property type="match status" value="1"/>
</dbReference>
<dbReference type="NCBIfam" id="NF004363">
    <property type="entry name" value="PRK05738.2-4"/>
    <property type="match status" value="1"/>
</dbReference>
<reference evidence="7" key="1">
    <citation type="submission" date="2020-01" db="EMBL/GenBank/DDBJ databases">
        <authorList>
            <person name="Meier V. D."/>
            <person name="Meier V D."/>
        </authorList>
    </citation>
    <scope>NUCLEOTIDE SEQUENCE</scope>
    <source>
        <strain evidence="7">HLG_WM_MAG_07</strain>
    </source>
</reference>
<keyword evidence="2 6" id="KW-0699">rRNA-binding</keyword>
<dbReference type="NCBIfam" id="NF004359">
    <property type="entry name" value="PRK05738.1-3"/>
    <property type="match status" value="1"/>
</dbReference>
<evidence type="ECO:0000313" key="7">
    <source>
        <dbReference type="EMBL" id="CAA6801508.1"/>
    </source>
</evidence>
<dbReference type="GO" id="GO:0006412">
    <property type="term" value="P:translation"/>
    <property type="evidence" value="ECO:0007669"/>
    <property type="project" value="UniProtKB-UniRule"/>
</dbReference>
<keyword evidence="4 6" id="KW-0689">Ribosomal protein</keyword>
<dbReference type="SUPFAM" id="SSF54189">
    <property type="entry name" value="Ribosomal proteins S24e, L23 and L15e"/>
    <property type="match status" value="1"/>
</dbReference>
<gene>
    <name evidence="6" type="primary">rplW</name>
    <name evidence="7" type="ORF">HELGO_WM10561</name>
</gene>
<keyword evidence="3 6" id="KW-0694">RNA-binding</keyword>
<accession>A0A6S6SF97</accession>
<keyword evidence="5 6" id="KW-0687">Ribonucleoprotein</keyword>
<dbReference type="Pfam" id="PF00276">
    <property type="entry name" value="Ribosomal_L23"/>
    <property type="match status" value="1"/>
</dbReference>
<dbReference type="PANTHER" id="PTHR11620">
    <property type="entry name" value="60S RIBOSOMAL PROTEIN L23A"/>
    <property type="match status" value="1"/>
</dbReference>
<dbReference type="GO" id="GO:0019843">
    <property type="term" value="F:rRNA binding"/>
    <property type="evidence" value="ECO:0007669"/>
    <property type="project" value="UniProtKB-UniRule"/>
</dbReference>
<dbReference type="AlphaFoldDB" id="A0A6S6SF97"/>
<evidence type="ECO:0000256" key="6">
    <source>
        <dbReference type="HAMAP-Rule" id="MF_01369"/>
    </source>
</evidence>
<dbReference type="InterPro" id="IPR012677">
    <property type="entry name" value="Nucleotide-bd_a/b_plait_sf"/>
</dbReference>
<name>A0A6S6SF97_9GAMM</name>
<dbReference type="InterPro" id="IPR013025">
    <property type="entry name" value="Ribosomal_uL23-like"/>
</dbReference>
<dbReference type="EMBL" id="CACVAY010000009">
    <property type="protein sequence ID" value="CAA6801508.1"/>
    <property type="molecule type" value="Genomic_DNA"/>
</dbReference>
<protein>
    <recommendedName>
        <fullName evidence="6">Large ribosomal subunit protein uL23</fullName>
    </recommendedName>
</protein>
<evidence type="ECO:0000256" key="3">
    <source>
        <dbReference type="ARBA" id="ARBA00022884"/>
    </source>
</evidence>
<dbReference type="InterPro" id="IPR012678">
    <property type="entry name" value="Ribosomal_uL23/eL15/eS24_sf"/>
</dbReference>
<dbReference type="GO" id="GO:1990904">
    <property type="term" value="C:ribonucleoprotein complex"/>
    <property type="evidence" value="ECO:0007669"/>
    <property type="project" value="UniProtKB-KW"/>
</dbReference>
<comment type="similarity">
    <text evidence="1 6">Belongs to the universal ribosomal protein uL23 family.</text>
</comment>
<evidence type="ECO:0000256" key="5">
    <source>
        <dbReference type="ARBA" id="ARBA00023274"/>
    </source>
</evidence>
<dbReference type="GO" id="GO:0005840">
    <property type="term" value="C:ribosome"/>
    <property type="evidence" value="ECO:0007669"/>
    <property type="project" value="UniProtKB-KW"/>
</dbReference>
<evidence type="ECO:0000256" key="4">
    <source>
        <dbReference type="ARBA" id="ARBA00022980"/>
    </source>
</evidence>
<dbReference type="GO" id="GO:0003735">
    <property type="term" value="F:structural constituent of ribosome"/>
    <property type="evidence" value="ECO:0007669"/>
    <property type="project" value="InterPro"/>
</dbReference>